<sequence length="69" mass="7305">MCIEWQSTQFNEPTRVVLSCAAAVNAPDIFADTANELNVPALVIFGCAAVVSAPKMFSDSVSELPSAQM</sequence>
<dbReference type="EMBL" id="CCYD01002047">
    <property type="protein sequence ID" value="CEG46499.1"/>
    <property type="molecule type" value="Genomic_DNA"/>
</dbReference>
<evidence type="ECO:0000313" key="2">
    <source>
        <dbReference type="Proteomes" id="UP000054928"/>
    </source>
</evidence>
<proteinExistence type="predicted"/>
<name>A0A0N7L7A1_PLAHL</name>
<accession>A0A0N7L7A1</accession>
<dbReference type="Proteomes" id="UP000054928">
    <property type="component" value="Unassembled WGS sequence"/>
</dbReference>
<reference evidence="2" key="1">
    <citation type="submission" date="2014-09" db="EMBL/GenBank/DDBJ databases">
        <authorList>
            <person name="Sharma Rahul"/>
            <person name="Thines Marco"/>
        </authorList>
    </citation>
    <scope>NUCLEOTIDE SEQUENCE [LARGE SCALE GENOMIC DNA]</scope>
</reference>
<protein>
    <submittedName>
        <fullName evidence="1">Uncharacterized protein</fullName>
    </submittedName>
</protein>
<dbReference type="GeneID" id="36397954"/>
<dbReference type="RefSeq" id="XP_024582868.1">
    <property type="nucleotide sequence ID" value="XM_024717362.1"/>
</dbReference>
<keyword evidence="2" id="KW-1185">Reference proteome</keyword>
<dbReference type="AlphaFoldDB" id="A0A0N7L7A1"/>
<evidence type="ECO:0000313" key="1">
    <source>
        <dbReference type="EMBL" id="CEG46499.1"/>
    </source>
</evidence>
<organism evidence="1 2">
    <name type="scientific">Plasmopara halstedii</name>
    <name type="common">Downy mildew of sunflower</name>
    <dbReference type="NCBI Taxonomy" id="4781"/>
    <lineage>
        <taxon>Eukaryota</taxon>
        <taxon>Sar</taxon>
        <taxon>Stramenopiles</taxon>
        <taxon>Oomycota</taxon>
        <taxon>Peronosporomycetes</taxon>
        <taxon>Peronosporales</taxon>
        <taxon>Peronosporaceae</taxon>
        <taxon>Plasmopara</taxon>
    </lineage>
</organism>